<evidence type="ECO:0000313" key="3">
    <source>
        <dbReference type="Proteomes" id="UP000183371"/>
    </source>
</evidence>
<name>A0A1I7AT79_9HYPH</name>
<proteinExistence type="predicted"/>
<dbReference type="RefSeq" id="WP_054784563.1">
    <property type="nucleotide sequence ID" value="NZ_FPBD01000003.1"/>
</dbReference>
<accession>A0A1I7AT79</accession>
<keyword evidence="1" id="KW-0732">Signal</keyword>
<dbReference type="EMBL" id="FPBD01000003">
    <property type="protein sequence ID" value="SFT78154.1"/>
    <property type="molecule type" value="Genomic_DNA"/>
</dbReference>
<organism evidence="2 3">
    <name type="scientific">Pseudovibrio denitrificans</name>
    <dbReference type="NCBI Taxonomy" id="258256"/>
    <lineage>
        <taxon>Bacteria</taxon>
        <taxon>Pseudomonadati</taxon>
        <taxon>Pseudomonadota</taxon>
        <taxon>Alphaproteobacteria</taxon>
        <taxon>Hyphomicrobiales</taxon>
        <taxon>Stappiaceae</taxon>
        <taxon>Pseudovibrio</taxon>
    </lineage>
</organism>
<evidence type="ECO:0000256" key="1">
    <source>
        <dbReference type="ARBA" id="ARBA00022729"/>
    </source>
</evidence>
<dbReference type="InterPro" id="IPR019207">
    <property type="entry name" value="DUF2092"/>
</dbReference>
<dbReference type="AlphaFoldDB" id="A0A1I7AT79"/>
<dbReference type="SUPFAM" id="SSF89392">
    <property type="entry name" value="Prokaryotic lipoproteins and lipoprotein localization factors"/>
    <property type="match status" value="1"/>
</dbReference>
<evidence type="ECO:0000313" key="2">
    <source>
        <dbReference type="EMBL" id="SFT78154.1"/>
    </source>
</evidence>
<keyword evidence="3" id="KW-1185">Reference proteome</keyword>
<dbReference type="Pfam" id="PF09865">
    <property type="entry name" value="DUF2092"/>
    <property type="match status" value="1"/>
</dbReference>
<dbReference type="InterPro" id="IPR029046">
    <property type="entry name" value="LolA/LolB/LppX"/>
</dbReference>
<protein>
    <recommendedName>
        <fullName evidence="4">Outer membrane lipoprotein-sorting protein</fullName>
    </recommendedName>
</protein>
<gene>
    <name evidence="2" type="ORF">SAMN05444141_103344</name>
</gene>
<reference evidence="3" key="1">
    <citation type="submission" date="2016-10" db="EMBL/GenBank/DDBJ databases">
        <authorList>
            <person name="Varghese N."/>
            <person name="Submissions S."/>
        </authorList>
    </citation>
    <scope>NUCLEOTIDE SEQUENCE [LARGE SCALE GENOMIC DNA]</scope>
    <source>
        <strain evidence="3">DSM 17465</strain>
    </source>
</reference>
<evidence type="ECO:0008006" key="4">
    <source>
        <dbReference type="Google" id="ProtNLM"/>
    </source>
</evidence>
<sequence length="258" mass="29449">MKLGALRVLPLLLILIAIGWLELRPFPAVAQKEDKARQILHETIEKFQDIKQMTFTVYASEERIFKDMVPLNFVFEYTVNILGQGDLKIDLPRPNGVSEIYLDDGIITYFDKTRNIYTQGDFNGTASELIEVLRNDFQLTLPGIDLVNPELDKMVDELTTRSVYVGREVLPEGVAHHLAFFNDEVDWQLWVYEDTGLPGYLIITYKEIGGLPQTHLSYRGWNLDPQLQPKDFRFQAPEGAERFSLPALSAVENGGNSR</sequence>
<dbReference type="Proteomes" id="UP000183371">
    <property type="component" value="Unassembled WGS sequence"/>
</dbReference>